<dbReference type="EMBL" id="CP000393">
    <property type="protein sequence ID" value="ABG49940.1"/>
    <property type="molecule type" value="Genomic_DNA"/>
</dbReference>
<dbReference type="OrthoDB" id="443538at2"/>
<proteinExistence type="predicted"/>
<dbReference type="KEGG" id="ter:Tery_0484"/>
<sequence>MAYLQKSFFHDSIRYYSLVEINRELLPQTDNSVDIDLGIKTFTTLSNSKKIDAPKPLKKLIKKYILQSKSLFKKCLGSKRYEKARLKVTKFHNQLKDTRYDFLHKLLTSIINYNQIIVLEVSNVSEMLKKWCNLAIIIVARKNAPKHSQLSKAISDLS</sequence>
<protein>
    <submittedName>
        <fullName evidence="2">Putative transposase gene of IS605 family insertion sequence ISY052a</fullName>
    </submittedName>
</protein>
<name>Q118Y4_TRIEI</name>
<dbReference type="RefSeq" id="WP_011610335.1">
    <property type="nucleotide sequence ID" value="NC_008312.1"/>
</dbReference>
<dbReference type="STRING" id="203124.Tery_0484"/>
<evidence type="ECO:0000313" key="2">
    <source>
        <dbReference type="EMBL" id="ABG49940.1"/>
    </source>
</evidence>
<dbReference type="HOGENOM" id="CLU_1668643_0_0_3"/>
<dbReference type="eggNOG" id="COG0675">
    <property type="taxonomic scope" value="Bacteria"/>
</dbReference>
<dbReference type="Pfam" id="PF01385">
    <property type="entry name" value="OrfB_IS605"/>
    <property type="match status" value="1"/>
</dbReference>
<dbReference type="InterPro" id="IPR001959">
    <property type="entry name" value="Transposase"/>
</dbReference>
<evidence type="ECO:0000259" key="1">
    <source>
        <dbReference type="Pfam" id="PF01385"/>
    </source>
</evidence>
<dbReference type="AlphaFoldDB" id="Q118Y4"/>
<reference evidence="2" key="1">
    <citation type="submission" date="2006-06" db="EMBL/GenBank/DDBJ databases">
        <title>Complete sequence of Trichodesmium erythraeum IMS101.</title>
        <authorList>
            <consortium name="US DOE Joint Genome Institute"/>
            <person name="Copeland A."/>
            <person name="Lucas S."/>
            <person name="Lapidus A."/>
            <person name="Barry K."/>
            <person name="Detter J.C."/>
            <person name="Glavina del Rio T."/>
            <person name="Hammon N."/>
            <person name="Israni S."/>
            <person name="Dalin E."/>
            <person name="Tice H."/>
            <person name="Pitluck S."/>
            <person name="Kiss H."/>
            <person name="Munk A.C."/>
            <person name="Brettin T."/>
            <person name="Bruce D."/>
            <person name="Han C."/>
            <person name="Tapia R."/>
            <person name="Gilna P."/>
            <person name="Schmutz J."/>
            <person name="Larimer F."/>
            <person name="Land M."/>
            <person name="Hauser L."/>
            <person name="Kyrpides N."/>
            <person name="Kim E."/>
            <person name="Richardson P."/>
        </authorList>
    </citation>
    <scope>NUCLEOTIDE SEQUENCE [LARGE SCALE GENOMIC DNA]</scope>
    <source>
        <strain evidence="2">IMS101</strain>
    </source>
</reference>
<feature type="domain" description="Probable transposase IS891/IS1136/IS1341" evidence="1">
    <location>
        <begin position="24"/>
        <end position="129"/>
    </location>
</feature>
<gene>
    <name evidence="2" type="ordered locus">Tery_0484</name>
</gene>
<organism evidence="2">
    <name type="scientific">Trichodesmium erythraeum (strain IMS101)</name>
    <dbReference type="NCBI Taxonomy" id="203124"/>
    <lineage>
        <taxon>Bacteria</taxon>
        <taxon>Bacillati</taxon>
        <taxon>Cyanobacteriota</taxon>
        <taxon>Cyanophyceae</taxon>
        <taxon>Oscillatoriophycideae</taxon>
        <taxon>Oscillatoriales</taxon>
        <taxon>Microcoleaceae</taxon>
        <taxon>Trichodesmium</taxon>
    </lineage>
</organism>
<accession>Q118Y4</accession>